<dbReference type="Pfam" id="PF10775">
    <property type="entry name" value="ATP_sub_h"/>
    <property type="match status" value="1"/>
</dbReference>
<dbReference type="STRING" id="1182541.W9Z6T8"/>
<protein>
    <recommendedName>
        <fullName evidence="4">F-type H+-transporting ATPase subunit H</fullName>
    </recommendedName>
</protein>
<reference evidence="2 3" key="1">
    <citation type="submission" date="2013-03" db="EMBL/GenBank/DDBJ databases">
        <title>The Genome Sequence of Capronia coronata CBS 617.96.</title>
        <authorList>
            <consortium name="The Broad Institute Genomics Platform"/>
            <person name="Cuomo C."/>
            <person name="de Hoog S."/>
            <person name="Gorbushina A."/>
            <person name="Walker B."/>
            <person name="Young S.K."/>
            <person name="Zeng Q."/>
            <person name="Gargeya S."/>
            <person name="Fitzgerald M."/>
            <person name="Haas B."/>
            <person name="Abouelleil A."/>
            <person name="Allen A.W."/>
            <person name="Alvarado L."/>
            <person name="Arachchi H.M."/>
            <person name="Berlin A.M."/>
            <person name="Chapman S.B."/>
            <person name="Gainer-Dewar J."/>
            <person name="Goldberg J."/>
            <person name="Griggs A."/>
            <person name="Gujja S."/>
            <person name="Hansen M."/>
            <person name="Howarth C."/>
            <person name="Imamovic A."/>
            <person name="Ireland A."/>
            <person name="Larimer J."/>
            <person name="McCowan C."/>
            <person name="Murphy C."/>
            <person name="Pearson M."/>
            <person name="Poon T.W."/>
            <person name="Priest M."/>
            <person name="Roberts A."/>
            <person name="Saif S."/>
            <person name="Shea T."/>
            <person name="Sisk P."/>
            <person name="Sykes S."/>
            <person name="Wortman J."/>
            <person name="Nusbaum C."/>
            <person name="Birren B."/>
        </authorList>
    </citation>
    <scope>NUCLEOTIDE SEQUENCE [LARGE SCALE GENOMIC DNA]</scope>
    <source>
        <strain evidence="2 3">CBS 617.96</strain>
    </source>
</reference>
<feature type="region of interest" description="Disordered" evidence="1">
    <location>
        <begin position="84"/>
        <end position="156"/>
    </location>
</feature>
<dbReference type="GeneID" id="19158222"/>
<organism evidence="2 3">
    <name type="scientific">Capronia coronata CBS 617.96</name>
    <dbReference type="NCBI Taxonomy" id="1182541"/>
    <lineage>
        <taxon>Eukaryota</taxon>
        <taxon>Fungi</taxon>
        <taxon>Dikarya</taxon>
        <taxon>Ascomycota</taxon>
        <taxon>Pezizomycotina</taxon>
        <taxon>Eurotiomycetes</taxon>
        <taxon>Chaetothyriomycetidae</taxon>
        <taxon>Chaetothyriales</taxon>
        <taxon>Herpotrichiellaceae</taxon>
        <taxon>Capronia</taxon>
    </lineage>
</organism>
<dbReference type="HOGENOM" id="CLU_122989_0_1_1"/>
<evidence type="ECO:0000313" key="3">
    <source>
        <dbReference type="Proteomes" id="UP000019484"/>
    </source>
</evidence>
<comment type="caution">
    <text evidence="2">The sequence shown here is derived from an EMBL/GenBank/DDBJ whole genome shotgun (WGS) entry which is preliminary data.</text>
</comment>
<dbReference type="PANTHER" id="PTHR28207:SF1">
    <property type="entry name" value="ATP SYNTHASE SUBUNIT H, MITOCHONDRIAL"/>
    <property type="match status" value="1"/>
</dbReference>
<evidence type="ECO:0008006" key="4">
    <source>
        <dbReference type="Google" id="ProtNLM"/>
    </source>
</evidence>
<dbReference type="EMBL" id="AMWN01000003">
    <property type="protein sequence ID" value="EXJ90229.1"/>
    <property type="molecule type" value="Genomic_DNA"/>
</dbReference>
<dbReference type="OrthoDB" id="274752at2759"/>
<dbReference type="Proteomes" id="UP000019484">
    <property type="component" value="Unassembled WGS sequence"/>
</dbReference>
<dbReference type="RefSeq" id="XP_007722423.1">
    <property type="nucleotide sequence ID" value="XM_007724233.1"/>
</dbReference>
<sequence length="156" mass="17106">MAQSLRASVSSRSSAMRLQLTRISGSTSSSCEHQNGADSSSELCSFLSLEDACVTRSFMSTHLLTVAADLIQDLYLKELRAYKPPPQKASDAEGHVQKFAPPPPPQSPEETNLASEMKEYEEQVVEIEGQSAAGETQAEDDFFEDIEEDDDEPAHH</sequence>
<dbReference type="InterPro" id="IPR019711">
    <property type="entry name" value="ATP_synth_F0_suH"/>
</dbReference>
<accession>W9Z6T8</accession>
<name>W9Z6T8_9EURO</name>
<evidence type="ECO:0000313" key="2">
    <source>
        <dbReference type="EMBL" id="EXJ90229.1"/>
    </source>
</evidence>
<feature type="compositionally biased region" description="Acidic residues" evidence="1">
    <location>
        <begin position="137"/>
        <end position="156"/>
    </location>
</feature>
<dbReference type="AlphaFoldDB" id="W9Z6T8"/>
<evidence type="ECO:0000256" key="1">
    <source>
        <dbReference type="SAM" id="MobiDB-lite"/>
    </source>
</evidence>
<dbReference type="PANTHER" id="PTHR28207">
    <property type="entry name" value="ATP SYNTHASE SUBUNIT H, MITOCHONDRIAL"/>
    <property type="match status" value="1"/>
</dbReference>
<gene>
    <name evidence="2" type="ORF">A1O1_03328</name>
</gene>
<dbReference type="eggNOG" id="ENOG502SDW5">
    <property type="taxonomic scope" value="Eukaryota"/>
</dbReference>
<proteinExistence type="predicted"/>
<dbReference type="GO" id="GO:0046933">
    <property type="term" value="F:proton-transporting ATP synthase activity, rotational mechanism"/>
    <property type="evidence" value="ECO:0007669"/>
    <property type="project" value="TreeGrafter"/>
</dbReference>
<keyword evidence="3" id="KW-1185">Reference proteome</keyword>